<sequence>MAGTCGIDFTTPDPAGKMGVGLEAVRKKVFQTQLLTKTSRWSLQRQNCSRVEMICFLAADAIFLIELRAASLLSRSFFDTMEQPQPSAPFSRPLRSVKSGASLLPSPGPLESMLKTTTETGDIGIFSIKPTRPSARPPGNFRPRSKSNDPSFFRPPTSCKNKTPHLRDDRRRLPSYRDTASEIISMYGQESRGSGSTSFTPLFDDTGSRSYSMTSCSSRSFSNQKAGGTYQSLSNGSLTQRPRSPFPYPTRLKRPGVRPSSPALTENGSVDYSRMVEIARVSQTQRTVHGSYKPTYPQSGRRPTPRLMHPDANRYMPCQPGYNAMPGPQFHPRHGSRSPAMARDRYYDWFEGGASDYGSRTGSLTSIVNMYQPPASAPPYQNYSRCNQSAGPLYYDYSEDFDNMPEKVRMPCSPLAPIPTRGPSLHRPMVLDDSCDDRLQVRSETGDASQSSNTARELEETDCETSSAFPEAEGPSTHAPTDNDGKLEEAVERQPPSTGKMETKGGNGTNVEMTVPIEAGDSNLLSSKSSEQPAELEGREKLALYNDQDAPTRAEPHGSSTSLGFPVVANGRDIDGQSHHHHLGVSQLRPNSQPVDARRLNSPSSSKKGSIPSASSDYLRRSKYYSIEPGLADLAPFVQHLDRATHSSFMSDIGSPCVPPQPGLPKRDQENCPISPGDTKGRGHRRNCAAVGFDINQLSKPVLSDILPPQLDRTKTPMLAPQPISPARELRVQNSIPKLMKALPPVPGDPSGSGICLAGLSTAEFDMAPQLSSFKASRLVAPAPGPCNTVEQIGCHEVKANSMSEESHPPCSIPSYNQVRTVQSGEPYNEEKIIQSENGSLKLQESGNTFYGGPGSGMEEMTMAPFPSLRDYPLQKTQSGGLKSHPPVTALPKRQGEPGLSALPGSPKKPKMSVDQIRPNDPCSSYAADKVADVPPARRLKKRLSNLRARLAESRMRPTDPSTPKDGTKEHIGSASAVTCTSSTAETNGNLGLSPSAASSDNAPKAQPKRLRGRVCCFIDDVGRRFGIPELRGIWSARRPKRISFPLVLDLAQFYATLLHHCNVGSEAWKFVTLLEELLRSLLDKDICIIIKTLTQ</sequence>
<proteinExistence type="predicted"/>
<organism evidence="2 3">
    <name type="scientific">Diplogelasinospora grovesii</name>
    <dbReference type="NCBI Taxonomy" id="303347"/>
    <lineage>
        <taxon>Eukaryota</taxon>
        <taxon>Fungi</taxon>
        <taxon>Dikarya</taxon>
        <taxon>Ascomycota</taxon>
        <taxon>Pezizomycotina</taxon>
        <taxon>Sordariomycetes</taxon>
        <taxon>Sordariomycetidae</taxon>
        <taxon>Sordariales</taxon>
        <taxon>Diplogelasinosporaceae</taxon>
        <taxon>Diplogelasinospora</taxon>
    </lineage>
</organism>
<feature type="region of interest" description="Disordered" evidence="1">
    <location>
        <begin position="208"/>
        <end position="269"/>
    </location>
</feature>
<feature type="region of interest" description="Disordered" evidence="1">
    <location>
        <begin position="662"/>
        <end position="685"/>
    </location>
</feature>
<comment type="caution">
    <text evidence="2">The sequence shown here is derived from an EMBL/GenBank/DDBJ whole genome shotgun (WGS) entry which is preliminary data.</text>
</comment>
<feature type="region of interest" description="Disordered" evidence="1">
    <location>
        <begin position="284"/>
        <end position="307"/>
    </location>
</feature>
<evidence type="ECO:0000313" key="3">
    <source>
        <dbReference type="Proteomes" id="UP001303473"/>
    </source>
</evidence>
<accession>A0AAN6S1J9</accession>
<feature type="region of interest" description="Disordered" evidence="1">
    <location>
        <begin position="948"/>
        <end position="1006"/>
    </location>
</feature>
<feature type="region of interest" description="Disordered" evidence="1">
    <location>
        <begin position="442"/>
        <end position="513"/>
    </location>
</feature>
<feature type="compositionally biased region" description="Polar residues" evidence="1">
    <location>
        <begin position="988"/>
        <end position="1002"/>
    </location>
</feature>
<feature type="region of interest" description="Disordered" evidence="1">
    <location>
        <begin position="870"/>
        <end position="930"/>
    </location>
</feature>
<keyword evidence="3" id="KW-1185">Reference proteome</keyword>
<feature type="compositionally biased region" description="Low complexity" evidence="1">
    <location>
        <begin position="602"/>
        <end position="615"/>
    </location>
</feature>
<feature type="region of interest" description="Disordered" evidence="1">
    <location>
        <begin position="121"/>
        <end position="175"/>
    </location>
</feature>
<reference evidence="3" key="1">
    <citation type="journal article" date="2023" name="Mol. Phylogenet. Evol.">
        <title>Genome-scale phylogeny and comparative genomics of the fungal order Sordariales.</title>
        <authorList>
            <person name="Hensen N."/>
            <person name="Bonometti L."/>
            <person name="Westerberg I."/>
            <person name="Brannstrom I.O."/>
            <person name="Guillou S."/>
            <person name="Cros-Aarteil S."/>
            <person name="Calhoun S."/>
            <person name="Haridas S."/>
            <person name="Kuo A."/>
            <person name="Mondo S."/>
            <person name="Pangilinan J."/>
            <person name="Riley R."/>
            <person name="LaButti K."/>
            <person name="Andreopoulos B."/>
            <person name="Lipzen A."/>
            <person name="Chen C."/>
            <person name="Yan M."/>
            <person name="Daum C."/>
            <person name="Ng V."/>
            <person name="Clum A."/>
            <person name="Steindorff A."/>
            <person name="Ohm R.A."/>
            <person name="Martin F."/>
            <person name="Silar P."/>
            <person name="Natvig D.O."/>
            <person name="Lalanne C."/>
            <person name="Gautier V."/>
            <person name="Ament-Velasquez S.L."/>
            <person name="Kruys A."/>
            <person name="Hutchinson M.I."/>
            <person name="Powell A.J."/>
            <person name="Barry K."/>
            <person name="Miller A.N."/>
            <person name="Grigoriev I.V."/>
            <person name="Debuchy R."/>
            <person name="Gladieux P."/>
            <person name="Hiltunen Thoren M."/>
            <person name="Johannesson H."/>
        </authorList>
    </citation>
    <scope>NUCLEOTIDE SEQUENCE [LARGE SCALE GENOMIC DNA]</scope>
    <source>
        <strain evidence="3">CBS 340.73</strain>
    </source>
</reference>
<feature type="compositionally biased region" description="Polar residues" evidence="1">
    <location>
        <begin position="446"/>
        <end position="455"/>
    </location>
</feature>
<gene>
    <name evidence="2" type="ORF">QBC46DRAFT_452257</name>
</gene>
<dbReference type="Proteomes" id="UP001303473">
    <property type="component" value="Unassembled WGS sequence"/>
</dbReference>
<dbReference type="AlphaFoldDB" id="A0AAN6S1J9"/>
<feature type="compositionally biased region" description="Low complexity" evidence="1">
    <location>
        <begin position="974"/>
        <end position="987"/>
    </location>
</feature>
<feature type="region of interest" description="Disordered" evidence="1">
    <location>
        <begin position="550"/>
        <end position="615"/>
    </location>
</feature>
<protein>
    <submittedName>
        <fullName evidence="2">Uncharacterized protein</fullName>
    </submittedName>
</protein>
<evidence type="ECO:0000256" key="1">
    <source>
        <dbReference type="SAM" id="MobiDB-lite"/>
    </source>
</evidence>
<evidence type="ECO:0000313" key="2">
    <source>
        <dbReference type="EMBL" id="KAK3937085.1"/>
    </source>
</evidence>
<dbReference type="EMBL" id="MU853864">
    <property type="protein sequence ID" value="KAK3937085.1"/>
    <property type="molecule type" value="Genomic_DNA"/>
</dbReference>
<feature type="compositionally biased region" description="Low complexity" evidence="1">
    <location>
        <begin position="208"/>
        <end position="222"/>
    </location>
</feature>
<feature type="compositionally biased region" description="Polar residues" evidence="1">
    <location>
        <begin position="223"/>
        <end position="242"/>
    </location>
</feature>
<name>A0AAN6S1J9_9PEZI</name>
<feature type="compositionally biased region" description="Basic and acidic residues" evidence="1">
    <location>
        <begin position="481"/>
        <end position="492"/>
    </location>
</feature>